<dbReference type="RefSeq" id="WP_062410322.1">
    <property type="nucleotide sequence ID" value="NZ_CP013652.1"/>
</dbReference>
<keyword evidence="3" id="KW-0808">Transferase</keyword>
<keyword evidence="10" id="KW-1185">Reference proteome</keyword>
<dbReference type="STRING" id="162209.IJ22_44920"/>
<accession>A0A0U2WBB3</accession>
<comment type="catalytic activity">
    <reaction evidence="7">
        <text>DNA(n) + a 2'-deoxyribonucleoside 5'-triphosphate = DNA(n+1) + diphosphate</text>
        <dbReference type="Rhea" id="RHEA:22508"/>
        <dbReference type="Rhea" id="RHEA-COMP:17339"/>
        <dbReference type="Rhea" id="RHEA-COMP:17340"/>
        <dbReference type="ChEBI" id="CHEBI:33019"/>
        <dbReference type="ChEBI" id="CHEBI:61560"/>
        <dbReference type="ChEBI" id="CHEBI:173112"/>
        <dbReference type="EC" id="2.7.7.7"/>
    </reaction>
</comment>
<evidence type="ECO:0000256" key="1">
    <source>
        <dbReference type="ARBA" id="ARBA00012417"/>
    </source>
</evidence>
<feature type="domain" description="DNA polymerase III delta subunit C-terminal" evidence="8">
    <location>
        <begin position="242"/>
        <end position="321"/>
    </location>
</feature>
<dbReference type="NCBIfam" id="TIGR00678">
    <property type="entry name" value="holB"/>
    <property type="match status" value="1"/>
</dbReference>
<dbReference type="InterPro" id="IPR001270">
    <property type="entry name" value="ClpA/B"/>
</dbReference>
<evidence type="ECO:0000313" key="10">
    <source>
        <dbReference type="Proteomes" id="UP000061660"/>
    </source>
</evidence>
<evidence type="ECO:0000259" key="8">
    <source>
        <dbReference type="Pfam" id="PF09115"/>
    </source>
</evidence>
<dbReference type="GO" id="GO:0003677">
    <property type="term" value="F:DNA binding"/>
    <property type="evidence" value="ECO:0007669"/>
    <property type="project" value="InterPro"/>
</dbReference>
<evidence type="ECO:0000256" key="4">
    <source>
        <dbReference type="ARBA" id="ARBA00022695"/>
    </source>
</evidence>
<keyword evidence="5" id="KW-0235">DNA replication</keyword>
<evidence type="ECO:0000256" key="7">
    <source>
        <dbReference type="ARBA" id="ARBA00049244"/>
    </source>
</evidence>
<dbReference type="AlphaFoldDB" id="A0A0U2WBB3"/>
<dbReference type="Pfam" id="PF09115">
    <property type="entry name" value="DNApol3-delta_C"/>
    <property type="match status" value="1"/>
</dbReference>
<dbReference type="InterPro" id="IPR027417">
    <property type="entry name" value="P-loop_NTPase"/>
</dbReference>
<gene>
    <name evidence="9" type="ORF">IJ22_44920</name>
</gene>
<dbReference type="GO" id="GO:0003887">
    <property type="term" value="F:DNA-directed DNA polymerase activity"/>
    <property type="evidence" value="ECO:0007669"/>
    <property type="project" value="UniProtKB-KW"/>
</dbReference>
<dbReference type="Gene3D" id="3.40.50.300">
    <property type="entry name" value="P-loop containing nucleotide triphosphate hydrolases"/>
    <property type="match status" value="1"/>
</dbReference>
<dbReference type="EC" id="2.7.7.7" evidence="1"/>
<dbReference type="GO" id="GO:0006261">
    <property type="term" value="P:DNA-templated DNA replication"/>
    <property type="evidence" value="ECO:0007669"/>
    <property type="project" value="TreeGrafter"/>
</dbReference>
<dbReference type="GO" id="GO:0005524">
    <property type="term" value="F:ATP binding"/>
    <property type="evidence" value="ECO:0007669"/>
    <property type="project" value="InterPro"/>
</dbReference>
<organism evidence="9 10">
    <name type="scientific">Paenibacillus naphthalenovorans</name>
    <dbReference type="NCBI Taxonomy" id="162209"/>
    <lineage>
        <taxon>Bacteria</taxon>
        <taxon>Bacillati</taxon>
        <taxon>Bacillota</taxon>
        <taxon>Bacilli</taxon>
        <taxon>Bacillales</taxon>
        <taxon>Paenibacillaceae</taxon>
        <taxon>Paenibacillus</taxon>
    </lineage>
</organism>
<dbReference type="OrthoDB" id="9810148at2"/>
<dbReference type="PRINTS" id="PR00300">
    <property type="entry name" value="CLPPROTEASEA"/>
</dbReference>
<dbReference type="PANTHER" id="PTHR11669">
    <property type="entry name" value="REPLICATION FACTOR C / DNA POLYMERASE III GAMMA-TAU SUBUNIT"/>
    <property type="match status" value="1"/>
</dbReference>
<evidence type="ECO:0000256" key="2">
    <source>
        <dbReference type="ARBA" id="ARBA00014363"/>
    </source>
</evidence>
<evidence type="ECO:0000256" key="6">
    <source>
        <dbReference type="ARBA" id="ARBA00022932"/>
    </source>
</evidence>
<proteinExistence type="predicted"/>
<protein>
    <recommendedName>
        <fullName evidence="2">DNA polymerase III subunit delta'</fullName>
        <ecNumber evidence="1">2.7.7.7</ecNumber>
    </recommendedName>
</protein>
<evidence type="ECO:0000256" key="5">
    <source>
        <dbReference type="ARBA" id="ARBA00022705"/>
    </source>
</evidence>
<reference evidence="10" key="1">
    <citation type="submission" date="2015-12" db="EMBL/GenBank/DDBJ databases">
        <title>Complete genome sequences of two moderately thermophilic Paenibacillus species.</title>
        <authorList>
            <person name="Butler R.III."/>
            <person name="Wang J."/>
            <person name="Stark B.C."/>
            <person name="Pombert J.-F."/>
        </authorList>
    </citation>
    <scope>NUCLEOTIDE SEQUENCE [LARGE SCALE GENOMIC DNA]</scope>
    <source>
        <strain evidence="10">32O-Y</strain>
    </source>
</reference>
<dbReference type="FunFam" id="3.40.50.300:FF:001255">
    <property type="entry name" value="DNA polymerase III subunit delta"/>
    <property type="match status" value="1"/>
</dbReference>
<dbReference type="InterPro" id="IPR004622">
    <property type="entry name" value="DNA_pol_HolB"/>
</dbReference>
<dbReference type="PANTHER" id="PTHR11669:SF8">
    <property type="entry name" value="DNA POLYMERASE III SUBUNIT DELTA"/>
    <property type="match status" value="1"/>
</dbReference>
<dbReference type="KEGG" id="pnp:IJ22_44920"/>
<evidence type="ECO:0000313" key="9">
    <source>
        <dbReference type="EMBL" id="ALS24773.1"/>
    </source>
</evidence>
<dbReference type="InterPro" id="IPR050238">
    <property type="entry name" value="DNA_Rep/Repair_Clamp_Loader"/>
</dbReference>
<dbReference type="SUPFAM" id="SSF52540">
    <property type="entry name" value="P-loop containing nucleoside triphosphate hydrolases"/>
    <property type="match status" value="1"/>
</dbReference>
<dbReference type="EMBL" id="CP013652">
    <property type="protein sequence ID" value="ALS24773.1"/>
    <property type="molecule type" value="Genomic_DNA"/>
</dbReference>
<sequence length="325" mass="36381">MSFQSIAGQERVKRILQNSLRTDKISHAYIFTGPSGTGRRAMAKAFAQAIYCKVLPDDACGECLDCRKVLHGNHPDLHEVKPEGASIKIEQIRELQKQFAYRASASGIKMYIIEEAEKMTVQAANSLLKFLEEPASQVVAILITDNGQALLPTIRSRSQWIPFVPIGRSEMQKALLQEGHPAVLVQAAVHMAAGTEAARGLIQGNGFAELRNLVIQLVRESLTRLPAALLTAQQKLTRGEFSEQLPKFMDMLILWLKDMVQLSLGNKDGLIYSDQADWMSKQALSYPIEHWIYCLEQAVETQKRLRFHANPQLALENIFMKLKGV</sequence>
<dbReference type="PATRIC" id="fig|162209.4.peg.4736"/>
<dbReference type="Proteomes" id="UP000061660">
    <property type="component" value="Chromosome"/>
</dbReference>
<keyword evidence="6" id="KW-0239">DNA-directed DNA polymerase</keyword>
<evidence type="ECO:0000256" key="3">
    <source>
        <dbReference type="ARBA" id="ARBA00022679"/>
    </source>
</evidence>
<dbReference type="GO" id="GO:0009360">
    <property type="term" value="C:DNA polymerase III complex"/>
    <property type="evidence" value="ECO:0007669"/>
    <property type="project" value="InterPro"/>
</dbReference>
<dbReference type="GO" id="GO:0008408">
    <property type="term" value="F:3'-5' exonuclease activity"/>
    <property type="evidence" value="ECO:0007669"/>
    <property type="project" value="InterPro"/>
</dbReference>
<reference evidence="9 10" key="2">
    <citation type="journal article" date="2016" name="Genome Announc.">
        <title>Complete Genome Sequences of Two Interactive Moderate Thermophiles, Paenibacillus napthalenovorans 32O-Y and Paenibacillus sp. 32O-W.</title>
        <authorList>
            <person name="Butler R.R.III."/>
            <person name="Wang J."/>
            <person name="Stark B.C."/>
            <person name="Pombert J.F."/>
        </authorList>
    </citation>
    <scope>NUCLEOTIDE SEQUENCE [LARGE SCALE GENOMIC DNA]</scope>
    <source>
        <strain evidence="9 10">32O-Y</strain>
    </source>
</reference>
<dbReference type="Pfam" id="PF13177">
    <property type="entry name" value="DNA_pol3_delta2"/>
    <property type="match status" value="1"/>
</dbReference>
<keyword evidence="4" id="KW-0548">Nucleotidyltransferase</keyword>
<dbReference type="InterPro" id="IPR015199">
    <property type="entry name" value="DNA_pol_III_delta_C"/>
</dbReference>
<name>A0A0U2WBB3_9BACL</name>